<dbReference type="RefSeq" id="WP_285974945.1">
    <property type="nucleotide sequence ID" value="NZ_CP127221.1"/>
</dbReference>
<name>A0A9Y2F1E7_9SPHN</name>
<dbReference type="KEGG" id="arue:QQX03_06470"/>
<proteinExistence type="predicted"/>
<keyword evidence="1" id="KW-0812">Transmembrane</keyword>
<reference evidence="2 3" key="1">
    <citation type="submission" date="2023-06" db="EMBL/GenBank/DDBJ databases">
        <title>Altererythrobacter rubellus NBRC 112769 genome.</title>
        <authorList>
            <person name="Zhang K."/>
        </authorList>
    </citation>
    <scope>NUCLEOTIDE SEQUENCE [LARGE SCALE GENOMIC DNA]</scope>
    <source>
        <strain evidence="2 3">NBRC 112769</strain>
    </source>
</reference>
<keyword evidence="1" id="KW-0472">Membrane</keyword>
<sequence>MSKLLTPEIVQQKARIVDAPEAEAQVQTNVDRNFELPKALYGATLACYLGFVAITAMAFGNPALIIPMVIIALIVTAGFVVPGIWTQLKPETKKVRSMGLDHFAGKGIMTNTSPLKARDAATQVLILPVLVLLWGVAVVTIAALAG</sequence>
<keyword evidence="3" id="KW-1185">Reference proteome</keyword>
<feature type="transmembrane region" description="Helical" evidence="1">
    <location>
        <begin position="124"/>
        <end position="145"/>
    </location>
</feature>
<dbReference type="Proteomes" id="UP001231445">
    <property type="component" value="Chromosome"/>
</dbReference>
<protein>
    <submittedName>
        <fullName evidence="2">Uncharacterized protein</fullName>
    </submittedName>
</protein>
<keyword evidence="1" id="KW-1133">Transmembrane helix</keyword>
<evidence type="ECO:0000313" key="3">
    <source>
        <dbReference type="Proteomes" id="UP001231445"/>
    </source>
</evidence>
<accession>A0A9Y2F1E7</accession>
<organism evidence="2 3">
    <name type="scientific">Altererythrobacter rubellus</name>
    <dbReference type="NCBI Taxonomy" id="2173831"/>
    <lineage>
        <taxon>Bacteria</taxon>
        <taxon>Pseudomonadati</taxon>
        <taxon>Pseudomonadota</taxon>
        <taxon>Alphaproteobacteria</taxon>
        <taxon>Sphingomonadales</taxon>
        <taxon>Erythrobacteraceae</taxon>
        <taxon>Altererythrobacter</taxon>
    </lineage>
</organism>
<feature type="transmembrane region" description="Helical" evidence="1">
    <location>
        <begin position="39"/>
        <end position="59"/>
    </location>
</feature>
<evidence type="ECO:0000256" key="1">
    <source>
        <dbReference type="SAM" id="Phobius"/>
    </source>
</evidence>
<dbReference type="EMBL" id="CP127221">
    <property type="protein sequence ID" value="WIW94629.1"/>
    <property type="molecule type" value="Genomic_DNA"/>
</dbReference>
<gene>
    <name evidence="2" type="ORF">QQX03_06470</name>
</gene>
<evidence type="ECO:0000313" key="2">
    <source>
        <dbReference type="EMBL" id="WIW94629.1"/>
    </source>
</evidence>
<dbReference type="AlphaFoldDB" id="A0A9Y2F1E7"/>
<feature type="transmembrane region" description="Helical" evidence="1">
    <location>
        <begin position="65"/>
        <end position="88"/>
    </location>
</feature>